<dbReference type="InterPro" id="IPR029026">
    <property type="entry name" value="tRNA_m1G_MTases_N"/>
</dbReference>
<proteinExistence type="inferred from homology"/>
<dbReference type="GO" id="GO:0005737">
    <property type="term" value="C:cytoplasm"/>
    <property type="evidence" value="ECO:0007669"/>
    <property type="project" value="UniProtKB-SubCell"/>
</dbReference>
<comment type="subcellular location">
    <subcellularLocation>
        <location evidence="1 12">Cytoplasm</location>
    </subcellularLocation>
</comment>
<evidence type="ECO:0000256" key="11">
    <source>
        <dbReference type="ARBA" id="ARBA00047944"/>
    </source>
</evidence>
<evidence type="ECO:0000313" key="15">
    <source>
        <dbReference type="Proteomes" id="UP001168575"/>
    </source>
</evidence>
<dbReference type="InterPro" id="IPR046886">
    <property type="entry name" value="RsmE_MTase_dom"/>
</dbReference>
<dbReference type="PIRSF" id="PIRSF015601">
    <property type="entry name" value="MTase_slr0722"/>
    <property type="match status" value="1"/>
</dbReference>
<accession>A0AA43RFW3</accession>
<comment type="function">
    <text evidence="10 12">Specifically methylates the N3 position of the uracil ring of uridine 1498 (m3U1498) in 16S rRNA. Acts on the fully assembled 30S ribosomal subunit.</text>
</comment>
<dbReference type="PANTHER" id="PTHR30027:SF3">
    <property type="entry name" value="16S RRNA (URACIL(1498)-N(3))-METHYLTRANSFERASE"/>
    <property type="match status" value="1"/>
</dbReference>
<dbReference type="EC" id="2.1.1.193" evidence="3 12"/>
<dbReference type="NCBIfam" id="TIGR00046">
    <property type="entry name" value="RsmE family RNA methyltransferase"/>
    <property type="match status" value="1"/>
</dbReference>
<evidence type="ECO:0000256" key="12">
    <source>
        <dbReference type="PIRNR" id="PIRNR015601"/>
    </source>
</evidence>
<evidence type="ECO:0000256" key="5">
    <source>
        <dbReference type="ARBA" id="ARBA00022490"/>
    </source>
</evidence>
<dbReference type="Pfam" id="PF04452">
    <property type="entry name" value="Methyltrans_RNA"/>
    <property type="match status" value="1"/>
</dbReference>
<evidence type="ECO:0000313" key="14">
    <source>
        <dbReference type="EMBL" id="MDO4841089.1"/>
    </source>
</evidence>
<evidence type="ECO:0000256" key="4">
    <source>
        <dbReference type="ARBA" id="ARBA00013673"/>
    </source>
</evidence>
<keyword evidence="6 12" id="KW-0698">rRNA processing</keyword>
<dbReference type="GO" id="GO:0070042">
    <property type="term" value="F:rRNA (uridine-N3-)-methyltransferase activity"/>
    <property type="evidence" value="ECO:0007669"/>
    <property type="project" value="TreeGrafter"/>
</dbReference>
<dbReference type="AlphaFoldDB" id="A0AA43RFW3"/>
<comment type="catalytic activity">
    <reaction evidence="11 12">
        <text>uridine(1498) in 16S rRNA + S-adenosyl-L-methionine = N(3)-methyluridine(1498) in 16S rRNA + S-adenosyl-L-homocysteine + H(+)</text>
        <dbReference type="Rhea" id="RHEA:42920"/>
        <dbReference type="Rhea" id="RHEA-COMP:10283"/>
        <dbReference type="Rhea" id="RHEA-COMP:10284"/>
        <dbReference type="ChEBI" id="CHEBI:15378"/>
        <dbReference type="ChEBI" id="CHEBI:57856"/>
        <dbReference type="ChEBI" id="CHEBI:59789"/>
        <dbReference type="ChEBI" id="CHEBI:65315"/>
        <dbReference type="ChEBI" id="CHEBI:74502"/>
        <dbReference type="EC" id="2.1.1.193"/>
    </reaction>
</comment>
<evidence type="ECO:0000256" key="1">
    <source>
        <dbReference type="ARBA" id="ARBA00004496"/>
    </source>
</evidence>
<dbReference type="Proteomes" id="UP001168575">
    <property type="component" value="Unassembled WGS sequence"/>
</dbReference>
<dbReference type="GO" id="GO:0070475">
    <property type="term" value="P:rRNA base methylation"/>
    <property type="evidence" value="ECO:0007669"/>
    <property type="project" value="TreeGrafter"/>
</dbReference>
<keyword evidence="5 12" id="KW-0963">Cytoplasm</keyword>
<comment type="similarity">
    <text evidence="2 12">Belongs to the RNA methyltransferase RsmE family.</text>
</comment>
<dbReference type="CDD" id="cd18084">
    <property type="entry name" value="RsmE-like"/>
    <property type="match status" value="1"/>
</dbReference>
<organism evidence="14 15">
    <name type="scientific">Phoenicibacter congonensis</name>
    <dbReference type="NCBI Taxonomy" id="1944646"/>
    <lineage>
        <taxon>Bacteria</taxon>
        <taxon>Bacillati</taxon>
        <taxon>Actinomycetota</taxon>
        <taxon>Coriobacteriia</taxon>
        <taxon>Eggerthellales</taxon>
        <taxon>Eggerthellaceae</taxon>
        <taxon>Phoenicibacter</taxon>
    </lineage>
</organism>
<name>A0AA43RFW3_9ACTN</name>
<evidence type="ECO:0000256" key="9">
    <source>
        <dbReference type="ARBA" id="ARBA00022691"/>
    </source>
</evidence>
<dbReference type="EMBL" id="JAUMVS010000001">
    <property type="protein sequence ID" value="MDO4841089.1"/>
    <property type="molecule type" value="Genomic_DNA"/>
</dbReference>
<evidence type="ECO:0000259" key="13">
    <source>
        <dbReference type="Pfam" id="PF04452"/>
    </source>
</evidence>
<sequence>MHHYFVENENIEELCENEFLIQFSSVDKNHIKAQRLKPGEHITVVDLQKNYFELEITKVADGSVFANVAKRENFKNKPYSLSIFQGISKNSKLDDVLRCATEIGCSAFYAVNMERSVAKIKESSIGNKLDRFNSIARSASMQSGRVDIPSVSIINSSKDFLEELSAFDLVIVFWEQAKETDTVELAISSIAGGESACASDNRQPIKNVAVVVGPEGGISPAEIDSIKASSNCHVCTLGDTILRTETAGIVSCAIVNHLLGSTL</sequence>
<keyword evidence="15" id="KW-1185">Reference proteome</keyword>
<evidence type="ECO:0000256" key="7">
    <source>
        <dbReference type="ARBA" id="ARBA00022603"/>
    </source>
</evidence>
<dbReference type="SUPFAM" id="SSF75217">
    <property type="entry name" value="alpha/beta knot"/>
    <property type="match status" value="1"/>
</dbReference>
<evidence type="ECO:0000256" key="3">
    <source>
        <dbReference type="ARBA" id="ARBA00012328"/>
    </source>
</evidence>
<keyword evidence="7 12" id="KW-0489">Methyltransferase</keyword>
<keyword evidence="8 12" id="KW-0808">Transferase</keyword>
<evidence type="ECO:0000256" key="10">
    <source>
        <dbReference type="ARBA" id="ARBA00025699"/>
    </source>
</evidence>
<evidence type="ECO:0000256" key="2">
    <source>
        <dbReference type="ARBA" id="ARBA00005528"/>
    </source>
</evidence>
<feature type="domain" description="Ribosomal RNA small subunit methyltransferase E methyltransferase" evidence="13">
    <location>
        <begin position="76"/>
        <end position="255"/>
    </location>
</feature>
<dbReference type="InterPro" id="IPR006700">
    <property type="entry name" value="RsmE"/>
</dbReference>
<protein>
    <recommendedName>
        <fullName evidence="4 12">Ribosomal RNA small subunit methyltransferase E</fullName>
        <ecNumber evidence="3 12">2.1.1.193</ecNumber>
    </recommendedName>
</protein>
<reference evidence="14" key="1">
    <citation type="submission" date="2023-07" db="EMBL/GenBank/DDBJ databases">
        <title>Between Cages and Wild: Unraveling the Impact of Captivity on Animal Microbiomes and Antimicrobial Resistance.</title>
        <authorList>
            <person name="Schmartz G.P."/>
            <person name="Rehner J."/>
            <person name="Schuff M.J."/>
            <person name="Becker S.L."/>
            <person name="Kravczyk M."/>
            <person name="Gurevich A."/>
            <person name="Francke R."/>
            <person name="Mueller R."/>
            <person name="Keller V."/>
            <person name="Keller A."/>
        </authorList>
    </citation>
    <scope>NUCLEOTIDE SEQUENCE</scope>
    <source>
        <strain evidence="14">S12M_St_49</strain>
    </source>
</reference>
<dbReference type="Gene3D" id="3.40.1280.10">
    <property type="match status" value="1"/>
</dbReference>
<comment type="caution">
    <text evidence="14">The sequence shown here is derived from an EMBL/GenBank/DDBJ whole genome shotgun (WGS) entry which is preliminary data.</text>
</comment>
<gene>
    <name evidence="14" type="ORF">Q3982_00220</name>
</gene>
<evidence type="ECO:0000256" key="6">
    <source>
        <dbReference type="ARBA" id="ARBA00022552"/>
    </source>
</evidence>
<evidence type="ECO:0000256" key="8">
    <source>
        <dbReference type="ARBA" id="ARBA00022679"/>
    </source>
</evidence>
<keyword evidence="9 12" id="KW-0949">S-adenosyl-L-methionine</keyword>
<dbReference type="InterPro" id="IPR029028">
    <property type="entry name" value="Alpha/beta_knot_MTases"/>
</dbReference>
<dbReference type="PANTHER" id="PTHR30027">
    <property type="entry name" value="RIBOSOMAL RNA SMALL SUBUNIT METHYLTRANSFERASE E"/>
    <property type="match status" value="1"/>
</dbReference>